<dbReference type="EMBL" id="CABMJJ010000002">
    <property type="protein sequence ID" value="VVC02710.1"/>
    <property type="molecule type" value="Genomic_DNA"/>
</dbReference>
<gene>
    <name evidence="3" type="ORF">LFW2832_01199</name>
</gene>
<keyword evidence="1" id="KW-0472">Membrane</keyword>
<keyword evidence="1" id="KW-0812">Transmembrane</keyword>
<keyword evidence="1" id="KW-1133">Transmembrane helix</keyword>
<feature type="transmembrane region" description="Helical" evidence="1">
    <location>
        <begin position="12"/>
        <end position="29"/>
    </location>
</feature>
<evidence type="ECO:0000313" key="3">
    <source>
        <dbReference type="EMBL" id="VVC02710.1"/>
    </source>
</evidence>
<protein>
    <submittedName>
        <fullName evidence="3">Cupredoxin-like domain protein</fullName>
    </submittedName>
</protein>
<evidence type="ECO:0000259" key="2">
    <source>
        <dbReference type="Pfam" id="PF13473"/>
    </source>
</evidence>
<proteinExistence type="predicted"/>
<dbReference type="InterPro" id="IPR008972">
    <property type="entry name" value="Cupredoxin"/>
</dbReference>
<organism evidence="3 4">
    <name type="scientific">Candidatus Bilamarchaeum dharawalense</name>
    <dbReference type="NCBI Taxonomy" id="2885759"/>
    <lineage>
        <taxon>Archaea</taxon>
        <taxon>Candidatus Micrarchaeota</taxon>
        <taxon>Candidatus Micrarchaeia</taxon>
        <taxon>Candidatus Anstonellales</taxon>
        <taxon>Candidatus Bilamarchaeaceae</taxon>
        <taxon>Candidatus Bilamarchaeum</taxon>
    </lineage>
</organism>
<sequence length="154" mass="16434">MSDIVIQKTTAFLFVGLILAILVGGYVVFGTASAPNKSQIGVANNQVPQNSSEGQLQANGSQPANVQEIYIKALPNGSYDKEEVTVNAGVPVRIHFTTQGNVGCGSMLVLYGLNQKTYSKNGQEGIIEFTPTTPGTYEYSCGMRMWGPGKLIVQ</sequence>
<dbReference type="SUPFAM" id="SSF49503">
    <property type="entry name" value="Cupredoxins"/>
    <property type="match status" value="1"/>
</dbReference>
<comment type="caution">
    <text evidence="3">The sequence shown here is derived from an EMBL/GenBank/DDBJ whole genome shotgun (WGS) entry which is preliminary data.</text>
</comment>
<reference evidence="3 4" key="1">
    <citation type="submission" date="2019-08" db="EMBL/GenBank/DDBJ databases">
        <authorList>
            <person name="Vazquez-Campos X."/>
        </authorList>
    </citation>
    <scope>NUCLEOTIDE SEQUENCE [LARGE SCALE GENOMIC DNA]</scope>
    <source>
        <strain evidence="3">LFW-283_2</strain>
    </source>
</reference>
<dbReference type="AlphaFoldDB" id="A0A5E4LL28"/>
<evidence type="ECO:0000256" key="1">
    <source>
        <dbReference type="SAM" id="Phobius"/>
    </source>
</evidence>
<accession>A0A5E4LL28</accession>
<dbReference type="Pfam" id="PF13473">
    <property type="entry name" value="Cupredoxin_1"/>
    <property type="match status" value="1"/>
</dbReference>
<evidence type="ECO:0000313" key="4">
    <source>
        <dbReference type="Proteomes" id="UP000789941"/>
    </source>
</evidence>
<dbReference type="InterPro" id="IPR028096">
    <property type="entry name" value="EfeO_Cupredoxin"/>
</dbReference>
<name>A0A5E4LL28_9ARCH</name>
<feature type="domain" description="EfeO-type cupredoxin-like" evidence="2">
    <location>
        <begin position="64"/>
        <end position="153"/>
    </location>
</feature>
<dbReference type="Proteomes" id="UP000789941">
    <property type="component" value="Unassembled WGS sequence"/>
</dbReference>
<dbReference type="Gene3D" id="2.60.40.420">
    <property type="entry name" value="Cupredoxins - blue copper proteins"/>
    <property type="match status" value="1"/>
</dbReference>